<dbReference type="RefSeq" id="WP_114297915.1">
    <property type="nucleotide sequence ID" value="NZ_QPJT01000011.1"/>
</dbReference>
<dbReference type="OrthoDB" id="1865272at2"/>
<reference evidence="1 2" key="1">
    <citation type="submission" date="2018-07" db="EMBL/GenBank/DDBJ databases">
        <title>Genomic Encyclopedia of Type Strains, Phase IV (KMG-IV): sequencing the most valuable type-strain genomes for metagenomic binning, comparative biology and taxonomic classification.</title>
        <authorList>
            <person name="Goeker M."/>
        </authorList>
    </citation>
    <scope>NUCLEOTIDE SEQUENCE [LARGE SCALE GENOMIC DNA]</scope>
    <source>
        <strain evidence="1 2">DSM 27016</strain>
    </source>
</reference>
<gene>
    <name evidence="1" type="ORF">DFR58_111107</name>
</gene>
<dbReference type="AlphaFoldDB" id="A0A369B485"/>
<accession>A0A369B485</accession>
<protein>
    <submittedName>
        <fullName evidence="1">Uncharacterized protein</fullName>
    </submittedName>
</protein>
<evidence type="ECO:0000313" key="1">
    <source>
        <dbReference type="EMBL" id="RCX16362.1"/>
    </source>
</evidence>
<name>A0A369B485_9FIRM</name>
<dbReference type="Proteomes" id="UP000253034">
    <property type="component" value="Unassembled WGS sequence"/>
</dbReference>
<keyword evidence="2" id="KW-1185">Reference proteome</keyword>
<dbReference type="EMBL" id="QPJT01000011">
    <property type="protein sequence ID" value="RCX16362.1"/>
    <property type="molecule type" value="Genomic_DNA"/>
</dbReference>
<proteinExistence type="predicted"/>
<comment type="caution">
    <text evidence="1">The sequence shown here is derived from an EMBL/GenBank/DDBJ whole genome shotgun (WGS) entry which is preliminary data.</text>
</comment>
<sequence length="94" mass="10590">MIVRKLKQHQYERLNTFLVKKASTTPVDASYTVGMTLNGVEYSVKVQPERHNKMAVLQALQIDRNDEAPGFELITGGNLLSSLLEILLYQEAGR</sequence>
<organism evidence="1 2">
    <name type="scientific">Anaerobacterium chartisolvens</name>
    <dbReference type="NCBI Taxonomy" id="1297424"/>
    <lineage>
        <taxon>Bacteria</taxon>
        <taxon>Bacillati</taxon>
        <taxon>Bacillota</taxon>
        <taxon>Clostridia</taxon>
        <taxon>Eubacteriales</taxon>
        <taxon>Oscillospiraceae</taxon>
        <taxon>Anaerobacterium</taxon>
    </lineage>
</organism>
<evidence type="ECO:0000313" key="2">
    <source>
        <dbReference type="Proteomes" id="UP000253034"/>
    </source>
</evidence>